<dbReference type="InterPro" id="IPR057811">
    <property type="entry name" value="RBD_ZCCHC3_2nd"/>
</dbReference>
<dbReference type="eggNOG" id="KOG4400">
    <property type="taxonomic scope" value="Eukaryota"/>
</dbReference>
<reference evidence="3" key="3">
    <citation type="submission" date="2025-09" db="UniProtKB">
        <authorList>
            <consortium name="Ensembl"/>
        </authorList>
    </citation>
    <scope>IDENTIFICATION</scope>
</reference>
<dbReference type="PANTHER" id="PTHR46486:SF1">
    <property type="entry name" value="CCHC-TYPE DOMAIN-CONTAINING PROTEIN"/>
    <property type="match status" value="1"/>
</dbReference>
<evidence type="ECO:0000313" key="3">
    <source>
        <dbReference type="Ensembl" id="ENSLOCP00000000667.1"/>
    </source>
</evidence>
<dbReference type="PROSITE" id="PS50158">
    <property type="entry name" value="ZF_CCHC"/>
    <property type="match status" value="2"/>
</dbReference>
<reference evidence="4" key="1">
    <citation type="submission" date="2011-12" db="EMBL/GenBank/DDBJ databases">
        <title>The Draft Genome of Lepisosteus oculatus.</title>
        <authorList>
            <consortium name="The Broad Institute Genome Assembly &amp; Analysis Group"/>
            <consortium name="Computational R&amp;D Group"/>
            <consortium name="and Sequencing Platform"/>
            <person name="Di Palma F."/>
            <person name="Alfoldi J."/>
            <person name="Johnson J."/>
            <person name="Berlin A."/>
            <person name="Gnerre S."/>
            <person name="Jaffe D."/>
            <person name="MacCallum I."/>
            <person name="Young S."/>
            <person name="Walker B.J."/>
            <person name="Lander E.S."/>
            <person name="Lindblad-Toh K."/>
        </authorList>
    </citation>
    <scope>NUCLEOTIDE SEQUENCE [LARGE SCALE GENOMIC DNA]</scope>
</reference>
<evidence type="ECO:0000259" key="2">
    <source>
        <dbReference type="PROSITE" id="PS50158"/>
    </source>
</evidence>
<dbReference type="Pfam" id="PF00098">
    <property type="entry name" value="zf-CCHC"/>
    <property type="match status" value="2"/>
</dbReference>
<feature type="domain" description="CCHC-type" evidence="2">
    <location>
        <begin position="80"/>
        <end position="95"/>
    </location>
</feature>
<dbReference type="AlphaFoldDB" id="W5LX10"/>
<dbReference type="SMART" id="SM00343">
    <property type="entry name" value="ZnF_C2HC"/>
    <property type="match status" value="3"/>
</dbReference>
<keyword evidence="1" id="KW-0862">Zinc</keyword>
<dbReference type="InterPro" id="IPR036875">
    <property type="entry name" value="Znf_CCHC_sf"/>
</dbReference>
<dbReference type="Pfam" id="PF23058">
    <property type="entry name" value="RBD_ZCCHC3_2nd"/>
    <property type="match status" value="2"/>
</dbReference>
<proteinExistence type="predicted"/>
<dbReference type="InParanoid" id="W5LX10"/>
<dbReference type="Gene3D" id="4.10.60.10">
    <property type="entry name" value="Zinc finger, CCHC-type"/>
    <property type="match status" value="1"/>
</dbReference>
<dbReference type="SUPFAM" id="SSF57756">
    <property type="entry name" value="Retrovirus zinc finger-like domains"/>
    <property type="match status" value="2"/>
</dbReference>
<sequence length="269" mass="30524">VTVHMFNPHVPDSDIVTFLRRFMDVQSEGTKIWDEEDIWTFKRRYMVRFRPSQVSSGGVLHPPANIFIGPNRDPGQPKTCRKCGQEGHLALDCKEQVCRCCSLSGEKTDVASQPASNPLGGLGENGPKEISERWVDHFEPQADVPEEDIEVFLRRFVDITAKGTKIIDRNGYWTGKIRYFVRLRTVSMQEDGFLHPPAMFFIGVNREYLNYPGQPLTCRRCVGEGHFAANCRELVCKRCGKAGHLGADCKMARTWNLCGEEGHLYKDCP</sequence>
<feature type="domain" description="CCHC-type" evidence="2">
    <location>
        <begin position="236"/>
        <end position="250"/>
    </location>
</feature>
<evidence type="ECO:0000256" key="1">
    <source>
        <dbReference type="PROSITE-ProRule" id="PRU00047"/>
    </source>
</evidence>
<keyword evidence="4" id="KW-1185">Reference proteome</keyword>
<dbReference type="InterPro" id="IPR001878">
    <property type="entry name" value="Znf_CCHC"/>
</dbReference>
<evidence type="ECO:0000313" key="4">
    <source>
        <dbReference type="Proteomes" id="UP000018468"/>
    </source>
</evidence>
<keyword evidence="1" id="KW-0479">Metal-binding</keyword>
<organism evidence="3 4">
    <name type="scientific">Lepisosteus oculatus</name>
    <name type="common">Spotted gar</name>
    <dbReference type="NCBI Taxonomy" id="7918"/>
    <lineage>
        <taxon>Eukaryota</taxon>
        <taxon>Metazoa</taxon>
        <taxon>Chordata</taxon>
        <taxon>Craniata</taxon>
        <taxon>Vertebrata</taxon>
        <taxon>Euteleostomi</taxon>
        <taxon>Actinopterygii</taxon>
        <taxon>Neopterygii</taxon>
        <taxon>Holostei</taxon>
        <taxon>Semionotiformes</taxon>
        <taxon>Lepisosteidae</taxon>
        <taxon>Lepisosteus</taxon>
    </lineage>
</organism>
<dbReference type="HOGENOM" id="CLU_988793_0_0_1"/>
<reference evidence="3" key="2">
    <citation type="submission" date="2025-08" db="UniProtKB">
        <authorList>
            <consortium name="Ensembl"/>
        </authorList>
    </citation>
    <scope>IDENTIFICATION</scope>
</reference>
<dbReference type="PANTHER" id="PTHR46486">
    <property type="entry name" value="CCHC-TYPE DOMAIN-CONTAINING PROTEIN"/>
    <property type="match status" value="1"/>
</dbReference>
<dbReference type="GO" id="GO:0008270">
    <property type="term" value="F:zinc ion binding"/>
    <property type="evidence" value="ECO:0007669"/>
    <property type="project" value="UniProtKB-KW"/>
</dbReference>
<accession>W5LX10</accession>
<protein>
    <recommendedName>
        <fullName evidence="2">CCHC-type domain-containing protein</fullName>
    </recommendedName>
</protein>
<dbReference type="Ensembl" id="ENSLOCT00000000670.1">
    <property type="protein sequence ID" value="ENSLOCP00000000667.1"/>
    <property type="gene ID" value="ENSLOCG00000000602.1"/>
</dbReference>
<dbReference type="Proteomes" id="UP000018468">
    <property type="component" value="Unassembled WGS sequence"/>
</dbReference>
<keyword evidence="1" id="KW-0863">Zinc-finger</keyword>
<dbReference type="GeneTree" id="ENSGT00530000063983"/>
<name>W5LX10_LEPOC</name>
<dbReference type="GO" id="GO:0003676">
    <property type="term" value="F:nucleic acid binding"/>
    <property type="evidence" value="ECO:0007669"/>
    <property type="project" value="InterPro"/>
</dbReference>